<dbReference type="Proteomes" id="UP000241290">
    <property type="component" value="Genome"/>
</dbReference>
<organism evidence="2 3">
    <name type="scientific">Rhodococcus phage Finch</name>
    <dbReference type="NCBI Taxonomy" id="2094144"/>
    <lineage>
        <taxon>Viruses</taxon>
        <taxon>Duplodnaviria</taxon>
        <taxon>Heunggongvirae</taxon>
        <taxon>Uroviricota</taxon>
        <taxon>Caudoviricetes</taxon>
        <taxon>Finchvirus</taxon>
        <taxon>Finchvirus finch</taxon>
    </lineage>
</organism>
<dbReference type="GeneID" id="64766302"/>
<dbReference type="RefSeq" id="YP_010059071.1">
    <property type="nucleotide sequence ID" value="NC_054724.1"/>
</dbReference>
<evidence type="ECO:0000313" key="3">
    <source>
        <dbReference type="Proteomes" id="UP000241290"/>
    </source>
</evidence>
<evidence type="ECO:0008006" key="4">
    <source>
        <dbReference type="Google" id="ProtNLM"/>
    </source>
</evidence>
<evidence type="ECO:0000313" key="2">
    <source>
        <dbReference type="EMBL" id="AVO24989.1"/>
    </source>
</evidence>
<protein>
    <recommendedName>
        <fullName evidence="4">Minor tail protein</fullName>
    </recommendedName>
</protein>
<sequence length="196" mass="21361">MGVASISHNGKVFRFRTDPNKIRWNYRVNTNVTNTYGGRVVQLLSISIDDLTVAADAGGGGWAYLKSAAEFFRDMLFDQKNGGSPGVFSYPPRGWEMGVYAQGFPFKDGWNDVAREFTMQFKVQEDISGIITSDTLEVEIAKLKQGVGWKHNEYNTPPAPETPEAEPAPDAGTPQNPSQGPAPSPNNPALPNIGGR</sequence>
<proteinExistence type="predicted"/>
<evidence type="ECO:0000256" key="1">
    <source>
        <dbReference type="SAM" id="MobiDB-lite"/>
    </source>
</evidence>
<keyword evidence="3" id="KW-1185">Reference proteome</keyword>
<reference evidence="3" key="1">
    <citation type="submission" date="2018-02" db="EMBL/GenBank/DDBJ databases">
        <authorList>
            <person name="Cohen D.B."/>
            <person name="Kent A.D."/>
        </authorList>
    </citation>
    <scope>NUCLEOTIDE SEQUENCE [LARGE SCALE GENOMIC DNA]</scope>
</reference>
<accession>A0A2P1JXC2</accession>
<name>A0A2P1JXC2_9CAUD</name>
<dbReference type="KEGG" id="vg:64766302"/>
<gene>
    <name evidence="2" type="primary">49</name>
    <name evidence="2" type="ORF">SEA_FINCH_49</name>
</gene>
<feature type="region of interest" description="Disordered" evidence="1">
    <location>
        <begin position="150"/>
        <end position="196"/>
    </location>
</feature>
<dbReference type="EMBL" id="MG962366">
    <property type="protein sequence ID" value="AVO24989.1"/>
    <property type="molecule type" value="Genomic_DNA"/>
</dbReference>